<feature type="domain" description="RING-type" evidence="10">
    <location>
        <begin position="544"/>
        <end position="579"/>
    </location>
</feature>
<keyword evidence="3" id="KW-0963">Cytoplasm</keyword>
<feature type="zinc finger region" description="C3H1-type" evidence="8">
    <location>
        <begin position="71"/>
        <end position="100"/>
    </location>
</feature>
<evidence type="ECO:0000256" key="4">
    <source>
        <dbReference type="ARBA" id="ARBA00022723"/>
    </source>
</evidence>
<dbReference type="InterPro" id="IPR001841">
    <property type="entry name" value="Znf_RING"/>
</dbReference>
<evidence type="ECO:0000256" key="6">
    <source>
        <dbReference type="ARBA" id="ARBA00022771"/>
    </source>
</evidence>
<protein>
    <recommendedName>
        <fullName evidence="14">Unk like zinc finger</fullName>
    </recommendedName>
</protein>
<evidence type="ECO:0000256" key="9">
    <source>
        <dbReference type="SAM" id="Coils"/>
    </source>
</evidence>
<dbReference type="GO" id="GO:0008270">
    <property type="term" value="F:zinc ion binding"/>
    <property type="evidence" value="ECO:0007669"/>
    <property type="project" value="UniProtKB-KW"/>
</dbReference>
<reference evidence="12" key="3">
    <citation type="submission" date="2025-09" db="UniProtKB">
        <authorList>
            <consortium name="Ensembl"/>
        </authorList>
    </citation>
    <scope>IDENTIFICATION</scope>
</reference>
<evidence type="ECO:0000313" key="13">
    <source>
        <dbReference type="Proteomes" id="UP001501940"/>
    </source>
</evidence>
<dbReference type="PROSITE" id="PS50103">
    <property type="entry name" value="ZF_C3H1"/>
    <property type="match status" value="3"/>
</dbReference>
<dbReference type="InterPro" id="IPR036855">
    <property type="entry name" value="Znf_CCCH_sf"/>
</dbReference>
<evidence type="ECO:0000313" key="12">
    <source>
        <dbReference type="Ensembl" id="ENSAOCP00000057019.1"/>
    </source>
</evidence>
<evidence type="ECO:0000259" key="10">
    <source>
        <dbReference type="PROSITE" id="PS50089"/>
    </source>
</evidence>
<keyword evidence="7 8" id="KW-0862">Zinc</keyword>
<dbReference type="Gene3D" id="3.30.40.10">
    <property type="entry name" value="Zinc/RING finger domain, C3HC4 (zinc finger)"/>
    <property type="match status" value="1"/>
</dbReference>
<keyword evidence="6 8" id="KW-0863">Zinc-finger</keyword>
<accession>A0AAQ5YW01</accession>
<dbReference type="AlphaFoldDB" id="A0AAQ5YW01"/>
<dbReference type="Pfam" id="PF00642">
    <property type="entry name" value="zf-CCCH"/>
    <property type="match status" value="1"/>
</dbReference>
<dbReference type="Gene3D" id="4.10.1000.10">
    <property type="entry name" value="Zinc finger, CCCH-type"/>
    <property type="match status" value="1"/>
</dbReference>
<evidence type="ECO:0000256" key="8">
    <source>
        <dbReference type="PROSITE-ProRule" id="PRU00723"/>
    </source>
</evidence>
<evidence type="ECO:0000256" key="1">
    <source>
        <dbReference type="ARBA" id="ARBA00004496"/>
    </source>
</evidence>
<keyword evidence="5" id="KW-0677">Repeat</keyword>
<feature type="domain" description="C3H1-type" evidence="11">
    <location>
        <begin position="71"/>
        <end position="100"/>
    </location>
</feature>
<name>A0AAQ5YW01_AMPOC</name>
<evidence type="ECO:0008006" key="14">
    <source>
        <dbReference type="Google" id="ProtNLM"/>
    </source>
</evidence>
<keyword evidence="13" id="KW-1185">Reference proteome</keyword>
<dbReference type="PANTHER" id="PTHR14493:SF37">
    <property type="entry name" value="E3 UBIQUITIN-PROTEIN LIGASE UNKL-RELATED"/>
    <property type="match status" value="1"/>
</dbReference>
<dbReference type="InterPro" id="IPR013083">
    <property type="entry name" value="Znf_RING/FYVE/PHD"/>
</dbReference>
<sequence>MPSVSKTAANASPQTEKPTHYTYLKEFRTEQCPLFLQHKCTQHRPFTCFHWHFLNQRRRRPIRRRDGTFNYSPDVYCTKYDETTGICPDGDDCPYLHRTTGDTERKYHLRYYKTGTCIHETDARGHCVKNGLHCAFAHGPHDLRPPVYDIREIQAQEALQNGQLASGEGIPDLQPGVLASQAMIEKTLTEDPRWQDTNFVLANYKTDQCTKPPRLCRQGYACPHYHNSRDRRRNPRKFKYRSTPCPNVKHGDEWGEPSKCDGGDSCQYCHSRTEQQFHPEIYKSTKCNDMRQTGYCPRGPFCAFAHVESKWKIVLILSFIKYYNRQLQTFFEPSEPHTTQNTVFSAVNPLASSFTSSITSSLASSIGSDSSSPTTLSTMNAKATPFYPGSNTVESVIGNGSFSPSPSPVFSSLTSTTSSADLARLFRELDEAKRKIKQWEEAWHQVKQACEACQKDAHEAKEQAKTAEAERQLAEQKWEETERKLKELQGDFDVLCRTPGTPLLRSYGELEQLPLSKLHSIQSQLRNDLDVIDGVIYQLQSKKCIVCQKHDRCIVLQPCQHYVLCENCAPSKTECPYCRAKILKW</sequence>
<dbReference type="InterPro" id="IPR040594">
    <property type="entry name" value="UNK_Znf_1"/>
</dbReference>
<feature type="domain" description="C3H1-type" evidence="11">
    <location>
        <begin position="111"/>
        <end position="141"/>
    </location>
</feature>
<feature type="zinc finger region" description="C3H1-type" evidence="8">
    <location>
        <begin position="281"/>
        <end position="309"/>
    </location>
</feature>
<organism evidence="12 13">
    <name type="scientific">Amphiprion ocellaris</name>
    <name type="common">Clown anemonefish</name>
    <dbReference type="NCBI Taxonomy" id="80972"/>
    <lineage>
        <taxon>Eukaryota</taxon>
        <taxon>Metazoa</taxon>
        <taxon>Chordata</taxon>
        <taxon>Craniata</taxon>
        <taxon>Vertebrata</taxon>
        <taxon>Euteleostomi</taxon>
        <taxon>Actinopterygii</taxon>
        <taxon>Neopterygii</taxon>
        <taxon>Teleostei</taxon>
        <taxon>Neoteleostei</taxon>
        <taxon>Acanthomorphata</taxon>
        <taxon>Ovalentaria</taxon>
        <taxon>Pomacentridae</taxon>
        <taxon>Amphiprion</taxon>
    </lineage>
</organism>
<feature type="zinc finger region" description="C3H1-type" evidence="8">
    <location>
        <begin position="111"/>
        <end position="141"/>
    </location>
</feature>
<dbReference type="Pfam" id="PF23035">
    <property type="entry name" value="zf-CCCH_UNK-like_4th"/>
    <property type="match status" value="1"/>
</dbReference>
<keyword evidence="9" id="KW-0175">Coiled coil</keyword>
<dbReference type="GO" id="GO:0005737">
    <property type="term" value="C:cytoplasm"/>
    <property type="evidence" value="ECO:0007669"/>
    <property type="project" value="UniProtKB-SubCell"/>
</dbReference>
<evidence type="ECO:0000256" key="2">
    <source>
        <dbReference type="ARBA" id="ARBA00008808"/>
    </source>
</evidence>
<dbReference type="InterPro" id="IPR057295">
    <property type="entry name" value="UNK_Znf_4"/>
</dbReference>
<evidence type="ECO:0000256" key="5">
    <source>
        <dbReference type="ARBA" id="ARBA00022737"/>
    </source>
</evidence>
<dbReference type="Pfam" id="PF18384">
    <property type="entry name" value="zf_CCCH_5"/>
    <property type="match status" value="1"/>
</dbReference>
<dbReference type="Pfam" id="PF23261">
    <property type="entry name" value="zf-CCCH_11"/>
    <property type="match status" value="1"/>
</dbReference>
<evidence type="ECO:0000259" key="11">
    <source>
        <dbReference type="PROSITE" id="PS50103"/>
    </source>
</evidence>
<feature type="domain" description="C3H1-type" evidence="11">
    <location>
        <begin position="281"/>
        <end position="309"/>
    </location>
</feature>
<gene>
    <name evidence="12" type="primary">UNKL</name>
</gene>
<dbReference type="InterPro" id="IPR045234">
    <property type="entry name" value="Unkempt-like"/>
</dbReference>
<comment type="similarity">
    <text evidence="2">Belongs to the unkempt family.</text>
</comment>
<feature type="coiled-coil region" evidence="9">
    <location>
        <begin position="422"/>
        <end position="491"/>
    </location>
</feature>
<dbReference type="InterPro" id="IPR000571">
    <property type="entry name" value="Znf_CCCH"/>
</dbReference>
<dbReference type="InterPro" id="IPR057296">
    <property type="entry name" value="UNK_Znf_5"/>
</dbReference>
<dbReference type="Ensembl" id="ENSAOCT00000066981.1">
    <property type="protein sequence ID" value="ENSAOCP00000057019.1"/>
    <property type="gene ID" value="ENSAOCG00000022845.2"/>
</dbReference>
<comment type="subcellular location">
    <subcellularLocation>
        <location evidence="1">Cytoplasm</location>
    </subcellularLocation>
</comment>
<dbReference type="Pfam" id="PF13920">
    <property type="entry name" value="zf-C3HC4_3"/>
    <property type="match status" value="1"/>
</dbReference>
<dbReference type="Pfam" id="PF25427">
    <property type="entry name" value="zf-CCCH_UNK"/>
    <property type="match status" value="1"/>
</dbReference>
<reference evidence="12 13" key="1">
    <citation type="submission" date="2022-01" db="EMBL/GenBank/DDBJ databases">
        <title>A chromosome-scale genome assembly of the false clownfish, Amphiprion ocellaris.</title>
        <authorList>
            <person name="Ryu T."/>
        </authorList>
    </citation>
    <scope>NUCLEOTIDE SEQUENCE [LARGE SCALE GENOMIC DNA]</scope>
</reference>
<dbReference type="SUPFAM" id="SSF90229">
    <property type="entry name" value="CCCH zinc finger"/>
    <property type="match status" value="1"/>
</dbReference>
<reference evidence="12" key="2">
    <citation type="submission" date="2025-08" db="UniProtKB">
        <authorList>
            <consortium name="Ensembl"/>
        </authorList>
    </citation>
    <scope>IDENTIFICATION</scope>
</reference>
<evidence type="ECO:0000256" key="7">
    <source>
        <dbReference type="ARBA" id="ARBA00022833"/>
    </source>
</evidence>
<dbReference type="GeneTree" id="ENSGT00940000158822"/>
<proteinExistence type="inferred from homology"/>
<dbReference type="Proteomes" id="UP001501940">
    <property type="component" value="Chromosome 19"/>
</dbReference>
<evidence type="ECO:0000256" key="3">
    <source>
        <dbReference type="ARBA" id="ARBA00022490"/>
    </source>
</evidence>
<dbReference type="SMART" id="SM00356">
    <property type="entry name" value="ZnF_C3H1"/>
    <property type="match status" value="4"/>
</dbReference>
<dbReference type="PANTHER" id="PTHR14493">
    <property type="entry name" value="UNKEMPT FAMILY MEMBER"/>
    <property type="match status" value="1"/>
</dbReference>
<keyword evidence="4 8" id="KW-0479">Metal-binding</keyword>
<dbReference type="PROSITE" id="PS50089">
    <property type="entry name" value="ZF_RING_2"/>
    <property type="match status" value="1"/>
</dbReference>